<gene>
    <name evidence="6" type="ORF">FHS99_002990</name>
</gene>
<evidence type="ECO:0000313" key="6">
    <source>
        <dbReference type="EMBL" id="MBB5730487.1"/>
    </source>
</evidence>
<dbReference type="PANTHER" id="PTHR30146:SF151">
    <property type="entry name" value="HTH-TYPE TRANSCRIPTIONAL REPRESSOR CYTR"/>
    <property type="match status" value="1"/>
</dbReference>
<dbReference type="Gene3D" id="1.10.260.40">
    <property type="entry name" value="lambda repressor-like DNA-binding domains"/>
    <property type="match status" value="1"/>
</dbReference>
<dbReference type="PANTHER" id="PTHR30146">
    <property type="entry name" value="LACI-RELATED TRANSCRIPTIONAL REPRESSOR"/>
    <property type="match status" value="1"/>
</dbReference>
<dbReference type="SUPFAM" id="SSF47413">
    <property type="entry name" value="lambda repressor-like DNA-binding domains"/>
    <property type="match status" value="1"/>
</dbReference>
<evidence type="ECO:0000256" key="4">
    <source>
        <dbReference type="ARBA" id="ARBA00023163"/>
    </source>
</evidence>
<proteinExistence type="predicted"/>
<dbReference type="GO" id="GO:0000976">
    <property type="term" value="F:transcription cis-regulatory region binding"/>
    <property type="evidence" value="ECO:0007669"/>
    <property type="project" value="TreeGrafter"/>
</dbReference>
<dbReference type="PROSITE" id="PS50932">
    <property type="entry name" value="HTH_LACI_2"/>
    <property type="match status" value="1"/>
</dbReference>
<reference evidence="6 7" key="1">
    <citation type="submission" date="2020-08" db="EMBL/GenBank/DDBJ databases">
        <title>Genomic Encyclopedia of Type Strains, Phase IV (KMG-IV): sequencing the most valuable type-strain genomes for metagenomic binning, comparative biology and taxonomic classification.</title>
        <authorList>
            <person name="Goeker M."/>
        </authorList>
    </citation>
    <scope>NUCLEOTIDE SEQUENCE [LARGE SCALE GENOMIC DNA]</scope>
    <source>
        <strain evidence="6 7">DSM 103336</strain>
    </source>
</reference>
<name>A0A7W9F2G6_9SPHN</name>
<dbReference type="GO" id="GO:0003700">
    <property type="term" value="F:DNA-binding transcription factor activity"/>
    <property type="evidence" value="ECO:0007669"/>
    <property type="project" value="TreeGrafter"/>
</dbReference>
<organism evidence="6 7">
    <name type="scientific">Sphingomonas prati</name>
    <dbReference type="NCBI Taxonomy" id="1843237"/>
    <lineage>
        <taxon>Bacteria</taxon>
        <taxon>Pseudomonadati</taxon>
        <taxon>Pseudomonadota</taxon>
        <taxon>Alphaproteobacteria</taxon>
        <taxon>Sphingomonadales</taxon>
        <taxon>Sphingomonadaceae</taxon>
        <taxon>Sphingomonas</taxon>
    </lineage>
</organism>
<keyword evidence="7" id="KW-1185">Reference proteome</keyword>
<keyword evidence="3" id="KW-0238">DNA-binding</keyword>
<comment type="caution">
    <text evidence="6">The sequence shown here is derived from an EMBL/GenBank/DDBJ whole genome shotgun (WGS) entry which is preliminary data.</text>
</comment>
<dbReference type="CDD" id="cd06267">
    <property type="entry name" value="PBP1_LacI_sugar_binding-like"/>
    <property type="match status" value="1"/>
</dbReference>
<keyword evidence="1" id="KW-0678">Repressor</keyword>
<dbReference type="InterPro" id="IPR010982">
    <property type="entry name" value="Lambda_DNA-bd_dom_sf"/>
</dbReference>
<feature type="domain" description="HTH lacI-type" evidence="5">
    <location>
        <begin position="4"/>
        <end position="58"/>
    </location>
</feature>
<dbReference type="Proteomes" id="UP000546701">
    <property type="component" value="Unassembled WGS sequence"/>
</dbReference>
<dbReference type="InterPro" id="IPR028082">
    <property type="entry name" value="Peripla_BP_I"/>
</dbReference>
<accession>A0A7W9F2G6</accession>
<evidence type="ECO:0000313" key="7">
    <source>
        <dbReference type="Proteomes" id="UP000546701"/>
    </source>
</evidence>
<keyword evidence="4" id="KW-0804">Transcription</keyword>
<dbReference type="AlphaFoldDB" id="A0A7W9F2G6"/>
<dbReference type="PROSITE" id="PS00356">
    <property type="entry name" value="HTH_LACI_1"/>
    <property type="match status" value="1"/>
</dbReference>
<dbReference type="OrthoDB" id="8433438at2"/>
<dbReference type="Pfam" id="PF13377">
    <property type="entry name" value="Peripla_BP_3"/>
    <property type="match status" value="1"/>
</dbReference>
<evidence type="ECO:0000259" key="5">
    <source>
        <dbReference type="PROSITE" id="PS50932"/>
    </source>
</evidence>
<keyword evidence="2" id="KW-0805">Transcription regulation</keyword>
<dbReference type="SMART" id="SM00354">
    <property type="entry name" value="HTH_LACI"/>
    <property type="match status" value="1"/>
</dbReference>
<dbReference type="PRINTS" id="PR00036">
    <property type="entry name" value="HTHLACI"/>
</dbReference>
<evidence type="ECO:0000256" key="2">
    <source>
        <dbReference type="ARBA" id="ARBA00023015"/>
    </source>
</evidence>
<evidence type="ECO:0000256" key="1">
    <source>
        <dbReference type="ARBA" id="ARBA00022491"/>
    </source>
</evidence>
<dbReference type="Pfam" id="PF00356">
    <property type="entry name" value="LacI"/>
    <property type="match status" value="1"/>
</dbReference>
<dbReference type="Gene3D" id="3.40.50.2300">
    <property type="match status" value="2"/>
</dbReference>
<evidence type="ECO:0000256" key="3">
    <source>
        <dbReference type="ARBA" id="ARBA00023125"/>
    </source>
</evidence>
<dbReference type="RefSeq" id="WP_157176996.1">
    <property type="nucleotide sequence ID" value="NZ_BMJP01000005.1"/>
</dbReference>
<dbReference type="EMBL" id="JACIJR010000007">
    <property type="protein sequence ID" value="MBB5730487.1"/>
    <property type="molecule type" value="Genomic_DNA"/>
</dbReference>
<dbReference type="SUPFAM" id="SSF53822">
    <property type="entry name" value="Periplasmic binding protein-like I"/>
    <property type="match status" value="1"/>
</dbReference>
<dbReference type="InterPro" id="IPR000843">
    <property type="entry name" value="HTH_LacI"/>
</dbReference>
<protein>
    <submittedName>
        <fullName evidence="6">LacI family transcriptional regulator</fullName>
    </submittedName>
</protein>
<dbReference type="CDD" id="cd01392">
    <property type="entry name" value="HTH_LacI"/>
    <property type="match status" value="1"/>
</dbReference>
<sequence>MPHATIRDVAREADVSVASVSRVLNGHTNVRPAVRLRVEQATALLGYVPHAGARNLSLARAGAIGIVLPDLHGEYYSELLRGMDREASSRDLQLLLTVMHDRPGRHVTALQTMRGRVDGLCVMAPHIPADELAANLPAGVPAVLINCTVEGSPHLTLHVDNVAGAAAMTDHLIATGRRRIVHIAGPATNLDAVERRRGVEQATARAGLSVRVLPGDFHQEAGIAAANALLADLDQVDAIFAANDMMAVGALMTMKRAGVAVPDRVAVAGFDDIPLARLLTPALSTVRIDIAGMGARAVAGLAALIDGDSDGSDGIQPILPTLVVRDSTDQPSLETGHSKGERRP</sequence>
<dbReference type="InterPro" id="IPR046335">
    <property type="entry name" value="LacI/GalR-like_sensor"/>
</dbReference>